<dbReference type="HOGENOM" id="CLU_1564277_0_0_1"/>
<evidence type="ECO:0000313" key="3">
    <source>
        <dbReference type="Proteomes" id="UP000008068"/>
    </source>
</evidence>
<evidence type="ECO:0000256" key="1">
    <source>
        <dbReference type="SAM" id="MobiDB-lite"/>
    </source>
</evidence>
<evidence type="ECO:0000313" key="2">
    <source>
        <dbReference type="EMBL" id="EGT36649.1"/>
    </source>
</evidence>
<gene>
    <name evidence="2" type="ORF">CAEBREN_12512</name>
</gene>
<dbReference type="AlphaFoldDB" id="G0NS75"/>
<protein>
    <submittedName>
        <fullName evidence="2">Uncharacterized protein</fullName>
    </submittedName>
</protein>
<proteinExistence type="predicted"/>
<feature type="region of interest" description="Disordered" evidence="1">
    <location>
        <begin position="150"/>
        <end position="171"/>
    </location>
</feature>
<dbReference type="EMBL" id="GL379936">
    <property type="protein sequence ID" value="EGT36649.1"/>
    <property type="molecule type" value="Genomic_DNA"/>
</dbReference>
<dbReference type="Proteomes" id="UP000008068">
    <property type="component" value="Unassembled WGS sequence"/>
</dbReference>
<name>G0NS75_CAEBE</name>
<organism evidence="3">
    <name type="scientific">Caenorhabditis brenneri</name>
    <name type="common">Nematode worm</name>
    <dbReference type="NCBI Taxonomy" id="135651"/>
    <lineage>
        <taxon>Eukaryota</taxon>
        <taxon>Metazoa</taxon>
        <taxon>Ecdysozoa</taxon>
        <taxon>Nematoda</taxon>
        <taxon>Chromadorea</taxon>
        <taxon>Rhabditida</taxon>
        <taxon>Rhabditina</taxon>
        <taxon>Rhabditomorpha</taxon>
        <taxon>Rhabditoidea</taxon>
        <taxon>Rhabditidae</taxon>
        <taxon>Peloderinae</taxon>
        <taxon>Caenorhabditis</taxon>
    </lineage>
</organism>
<sequence>MHLARPAAVREKARCSMPIYEDRKIVTLIDHRKGTRTIDSETPKGCDCSTDRNRSSLCIGSLRQQNEQKQQQEGWILDRGSLYHTNRVYETELSCLKVSYVKNVPQQLNQILGIQYSNCPIRPTGKRSEALSFFPYISRFPELLEDYKHAMEDQRESSNAATDAEGEAGTP</sequence>
<reference evidence="3" key="1">
    <citation type="submission" date="2011-07" db="EMBL/GenBank/DDBJ databases">
        <authorList>
            <consortium name="Caenorhabditis brenneri Sequencing and Analysis Consortium"/>
            <person name="Wilson R.K."/>
        </authorList>
    </citation>
    <scope>NUCLEOTIDE SEQUENCE [LARGE SCALE GENOMIC DNA]</scope>
    <source>
        <strain evidence="3">PB2801</strain>
    </source>
</reference>
<accession>G0NS75</accession>
<keyword evidence="3" id="KW-1185">Reference proteome</keyword>
<dbReference type="InParanoid" id="G0NS75"/>